<keyword evidence="4" id="KW-0472">Membrane</keyword>
<comment type="similarity">
    <text evidence="1">Belongs to the glycosyltransferase 15 family.</text>
</comment>
<dbReference type="Pfam" id="PF02798">
    <property type="entry name" value="GST_N"/>
    <property type="match status" value="1"/>
</dbReference>
<dbReference type="SFLD" id="SFLDG00358">
    <property type="entry name" value="Main_(cytGST)"/>
    <property type="match status" value="1"/>
</dbReference>
<dbReference type="InterPro" id="IPR036249">
    <property type="entry name" value="Thioredoxin-like_sf"/>
</dbReference>
<dbReference type="SUPFAM" id="SSF53448">
    <property type="entry name" value="Nucleotide-diphospho-sugar transferases"/>
    <property type="match status" value="1"/>
</dbReference>
<dbReference type="Gene3D" id="1.20.1050.10">
    <property type="match status" value="1"/>
</dbReference>
<proteinExistence type="inferred from homology"/>
<reference evidence="7" key="1">
    <citation type="submission" date="2023-11" db="EMBL/GenBank/DDBJ databases">
        <authorList>
            <person name="De Vega J J."/>
            <person name="De Vega J J."/>
        </authorList>
    </citation>
    <scope>NUCLEOTIDE SEQUENCE</scope>
</reference>
<evidence type="ECO:0000259" key="5">
    <source>
        <dbReference type="PROSITE" id="PS50404"/>
    </source>
</evidence>
<dbReference type="PANTHER" id="PTHR31121">
    <property type="entry name" value="ALPHA-1,2 MANNOSYLTRANSFERASE KTR1"/>
    <property type="match status" value="1"/>
</dbReference>
<dbReference type="Pfam" id="PF00043">
    <property type="entry name" value="GST_C"/>
    <property type="match status" value="1"/>
</dbReference>
<evidence type="ECO:0000256" key="4">
    <source>
        <dbReference type="SAM" id="Phobius"/>
    </source>
</evidence>
<evidence type="ECO:0000313" key="7">
    <source>
        <dbReference type="EMBL" id="CAK5279941.1"/>
    </source>
</evidence>
<comment type="caution">
    <text evidence="7">The sequence shown here is derived from an EMBL/GenBank/DDBJ whole genome shotgun (WGS) entry which is preliminary data.</text>
</comment>
<dbReference type="PANTHER" id="PTHR31121:SF6">
    <property type="entry name" value="ALPHA-1,2 MANNOSYLTRANSFERASE KTR1"/>
    <property type="match status" value="1"/>
</dbReference>
<accession>A0AAD2K6I6</accession>
<evidence type="ECO:0000256" key="2">
    <source>
        <dbReference type="ARBA" id="ARBA00022679"/>
    </source>
</evidence>
<dbReference type="GO" id="GO:0005794">
    <property type="term" value="C:Golgi apparatus"/>
    <property type="evidence" value="ECO:0007669"/>
    <property type="project" value="TreeGrafter"/>
</dbReference>
<keyword evidence="4" id="KW-0812">Transmembrane</keyword>
<organism evidence="7 8">
    <name type="scientific">Mycena citricolor</name>
    <dbReference type="NCBI Taxonomy" id="2018698"/>
    <lineage>
        <taxon>Eukaryota</taxon>
        <taxon>Fungi</taxon>
        <taxon>Dikarya</taxon>
        <taxon>Basidiomycota</taxon>
        <taxon>Agaricomycotina</taxon>
        <taxon>Agaricomycetes</taxon>
        <taxon>Agaricomycetidae</taxon>
        <taxon>Agaricales</taxon>
        <taxon>Marasmiineae</taxon>
        <taxon>Mycenaceae</taxon>
        <taxon>Mycena</taxon>
    </lineage>
</organism>
<evidence type="ECO:0000256" key="1">
    <source>
        <dbReference type="ARBA" id="ARBA00007677"/>
    </source>
</evidence>
<dbReference type="InterPro" id="IPR029044">
    <property type="entry name" value="Nucleotide-diphossugar_trans"/>
</dbReference>
<dbReference type="InterPro" id="IPR010987">
    <property type="entry name" value="Glutathione-S-Trfase_C-like"/>
</dbReference>
<sequence>MIGHDADHAGPAGSVQSGMQRWRFPRRRWTSVIVAALILLSILFFRRQHGASKVDDTHARIPHPEPPYKTPVPEKYMLKPGTKPTRRASAVFVILARNSDLTGMTFTMSQLEARFNHKFGYPYVFLNDVEFTEEFKRSHLRRSGNHVLKTSSNVTALTKAPVQFGLVPPSHWNPPPWIDEERAARAREKMAKHRVLYGGLRRLFLHVSGFFYRHELLKPFKYYWRSVRCHLCVFQCFRPEVMFTCDIDYDPFLFLEGEDKKYGFTIVLQEDKRTIPSLWPTVREFMEMNPDMIVRGNDSALPMIVDPTGAWYNRCHFWSNFEIASLDLWRSPEYSAFFEFLDQKGGFSYERWGDAPVHTIGAALFLRKDQIHFFNDIGYAHRPFQHCPSGETNLRANCECKEQYSFNHREQFCLRKYDELFQTHWYIRVNIFKKSPTHLMAPLKLHGWDIATCTRRVATILYELQVPFEFVPVDVMGGENKTPQFLEKQPFGQVPYINDQGFILYESRAICRYIAAKFPDSGLVPADPKENALFEQAASVEFSHFDPPASKAGLEFLKKVLGWSYDVDVIEANLQLLEGKLDTYEIILSDHRYLAGDNITLADFFHLPYAPLITEGGAEVFTKRPNVARWYTELVSRPSWKAFEGGVKTTLKY</sequence>
<dbReference type="EMBL" id="CAVNYO010000440">
    <property type="protein sequence ID" value="CAK5279941.1"/>
    <property type="molecule type" value="Genomic_DNA"/>
</dbReference>
<gene>
    <name evidence="7" type="ORF">MYCIT1_LOCUS30308</name>
</gene>
<dbReference type="FunFam" id="3.90.550.10:FF:000051">
    <property type="entry name" value="Alpha-1,2-mannosyltransferase (Ktr4)"/>
    <property type="match status" value="1"/>
</dbReference>
<dbReference type="InterPro" id="IPR040079">
    <property type="entry name" value="Glutathione_S-Trfase"/>
</dbReference>
<dbReference type="InterPro" id="IPR004046">
    <property type="entry name" value="GST_C"/>
</dbReference>
<dbReference type="CDD" id="cd03053">
    <property type="entry name" value="GST_N_Phi"/>
    <property type="match status" value="1"/>
</dbReference>
<feature type="domain" description="GST C-terminal" evidence="6">
    <location>
        <begin position="527"/>
        <end position="653"/>
    </location>
</feature>
<evidence type="ECO:0000259" key="6">
    <source>
        <dbReference type="PROSITE" id="PS50405"/>
    </source>
</evidence>
<dbReference type="Pfam" id="PF01793">
    <property type="entry name" value="Glyco_transf_15"/>
    <property type="match status" value="1"/>
</dbReference>
<feature type="domain" description="GST N-terminal" evidence="5">
    <location>
        <begin position="441"/>
        <end position="522"/>
    </location>
</feature>
<dbReference type="GO" id="GO:0006487">
    <property type="term" value="P:protein N-linked glycosylation"/>
    <property type="evidence" value="ECO:0007669"/>
    <property type="project" value="TreeGrafter"/>
</dbReference>
<protein>
    <recommendedName>
        <fullName evidence="9">Glycosyltransferase family 15 protein</fullName>
    </recommendedName>
</protein>
<dbReference type="Gene3D" id="3.40.30.10">
    <property type="entry name" value="Glutaredoxin"/>
    <property type="match status" value="1"/>
</dbReference>
<keyword evidence="2" id="KW-0808">Transferase</keyword>
<feature type="region of interest" description="Disordered" evidence="3">
    <location>
        <begin position="55"/>
        <end position="74"/>
    </location>
</feature>
<dbReference type="PROSITE" id="PS50405">
    <property type="entry name" value="GST_CTER"/>
    <property type="match status" value="1"/>
</dbReference>
<dbReference type="Proteomes" id="UP001295794">
    <property type="component" value="Unassembled WGS sequence"/>
</dbReference>
<dbReference type="InterPro" id="IPR002685">
    <property type="entry name" value="Glyco_trans_15"/>
</dbReference>
<dbReference type="SUPFAM" id="SSF52833">
    <property type="entry name" value="Thioredoxin-like"/>
    <property type="match status" value="1"/>
</dbReference>
<dbReference type="GO" id="GO:0016020">
    <property type="term" value="C:membrane"/>
    <property type="evidence" value="ECO:0007669"/>
    <property type="project" value="InterPro"/>
</dbReference>
<dbReference type="AlphaFoldDB" id="A0AAD2K6I6"/>
<keyword evidence="8" id="KW-1185">Reference proteome</keyword>
<dbReference type="Gene3D" id="3.90.550.10">
    <property type="entry name" value="Spore Coat Polysaccharide Biosynthesis Protein SpsA, Chain A"/>
    <property type="match status" value="1"/>
</dbReference>
<dbReference type="SUPFAM" id="SSF47616">
    <property type="entry name" value="GST C-terminal domain-like"/>
    <property type="match status" value="1"/>
</dbReference>
<feature type="transmembrane region" description="Helical" evidence="4">
    <location>
        <begin position="29"/>
        <end position="45"/>
    </location>
</feature>
<dbReference type="GO" id="GO:0000032">
    <property type="term" value="P:cell wall mannoprotein biosynthetic process"/>
    <property type="evidence" value="ECO:0007669"/>
    <property type="project" value="TreeGrafter"/>
</dbReference>
<keyword evidence="4" id="KW-1133">Transmembrane helix</keyword>
<dbReference type="FunFam" id="3.40.30.10:FF:000016">
    <property type="entry name" value="Glutathione S-transferase F2"/>
    <property type="match status" value="1"/>
</dbReference>
<dbReference type="PROSITE" id="PS50404">
    <property type="entry name" value="GST_NTER"/>
    <property type="match status" value="1"/>
</dbReference>
<evidence type="ECO:0000256" key="3">
    <source>
        <dbReference type="SAM" id="MobiDB-lite"/>
    </source>
</evidence>
<dbReference type="SFLD" id="SFLDS00019">
    <property type="entry name" value="Glutathione_Transferase_(cytos"/>
    <property type="match status" value="1"/>
</dbReference>
<evidence type="ECO:0000313" key="8">
    <source>
        <dbReference type="Proteomes" id="UP001295794"/>
    </source>
</evidence>
<dbReference type="InterPro" id="IPR036282">
    <property type="entry name" value="Glutathione-S-Trfase_C_sf"/>
</dbReference>
<evidence type="ECO:0008006" key="9">
    <source>
        <dbReference type="Google" id="ProtNLM"/>
    </source>
</evidence>
<dbReference type="GO" id="GO:0000026">
    <property type="term" value="F:alpha-1,2-mannosyltransferase activity"/>
    <property type="evidence" value="ECO:0007669"/>
    <property type="project" value="TreeGrafter"/>
</dbReference>
<dbReference type="InterPro" id="IPR004045">
    <property type="entry name" value="Glutathione_S-Trfase_N"/>
</dbReference>
<name>A0AAD2K6I6_9AGAR</name>